<dbReference type="Pfam" id="PF08281">
    <property type="entry name" value="Sigma70_r4_2"/>
    <property type="match status" value="1"/>
</dbReference>
<keyword evidence="5" id="KW-0472">Membrane</keyword>
<evidence type="ECO:0000256" key="2">
    <source>
        <dbReference type="ARBA" id="ARBA00023015"/>
    </source>
</evidence>
<sequence length="198" mass="23544">MRNFNAVEFTAEASGSRYRYNDDTSFEQLFKTHYNALHAYALVILKDEDLAEEIVQGMFLKFWEKRQNLQIHSIKAYLYRCVYHDSLNYLKQEKTKIKYQEFTLHTMDTEHESAAAKIELVELQERLGVALNQLPEQCRTIFQLSRYEELKYREIAELLGLSIKTVENQMGKALKILRLRLADFLILFLIGLWYLKFL</sequence>
<feature type="domain" description="RNA polymerase sigma factor 70 region 4 type 2" evidence="7">
    <location>
        <begin position="125"/>
        <end position="176"/>
    </location>
</feature>
<evidence type="ECO:0000256" key="3">
    <source>
        <dbReference type="ARBA" id="ARBA00023082"/>
    </source>
</evidence>
<comment type="similarity">
    <text evidence="1">Belongs to the sigma-70 factor family. ECF subfamily.</text>
</comment>
<evidence type="ECO:0000313" key="9">
    <source>
        <dbReference type="Proteomes" id="UP000622648"/>
    </source>
</evidence>
<evidence type="ECO:0000259" key="7">
    <source>
        <dbReference type="Pfam" id="PF08281"/>
    </source>
</evidence>
<dbReference type="PANTHER" id="PTHR43133">
    <property type="entry name" value="RNA POLYMERASE ECF-TYPE SIGMA FACTO"/>
    <property type="match status" value="1"/>
</dbReference>
<dbReference type="InterPro" id="IPR014284">
    <property type="entry name" value="RNA_pol_sigma-70_dom"/>
</dbReference>
<keyword evidence="5" id="KW-0812">Transmembrane</keyword>
<evidence type="ECO:0000256" key="4">
    <source>
        <dbReference type="ARBA" id="ARBA00023163"/>
    </source>
</evidence>
<dbReference type="InterPro" id="IPR036388">
    <property type="entry name" value="WH-like_DNA-bd_sf"/>
</dbReference>
<keyword evidence="3" id="KW-0731">Sigma factor</keyword>
<dbReference type="InterPro" id="IPR014327">
    <property type="entry name" value="RNA_pol_sigma70_bacteroid"/>
</dbReference>
<organism evidence="8 9">
    <name type="scientific">Pedobacter psychrotolerans</name>
    <dbReference type="NCBI Taxonomy" id="1843235"/>
    <lineage>
        <taxon>Bacteria</taxon>
        <taxon>Pseudomonadati</taxon>
        <taxon>Bacteroidota</taxon>
        <taxon>Sphingobacteriia</taxon>
        <taxon>Sphingobacteriales</taxon>
        <taxon>Sphingobacteriaceae</taxon>
        <taxon>Pedobacter</taxon>
    </lineage>
</organism>
<keyword evidence="4" id="KW-0804">Transcription</keyword>
<evidence type="ECO:0000256" key="1">
    <source>
        <dbReference type="ARBA" id="ARBA00010641"/>
    </source>
</evidence>
<dbReference type="Proteomes" id="UP000622648">
    <property type="component" value="Unassembled WGS sequence"/>
</dbReference>
<evidence type="ECO:0000256" key="5">
    <source>
        <dbReference type="SAM" id="Phobius"/>
    </source>
</evidence>
<reference evidence="9" key="1">
    <citation type="journal article" date="2019" name="Int. J. Syst. Evol. Microbiol.">
        <title>The Global Catalogue of Microorganisms (GCM) 10K type strain sequencing project: providing services to taxonomists for standard genome sequencing and annotation.</title>
        <authorList>
            <consortium name="The Broad Institute Genomics Platform"/>
            <consortium name="The Broad Institute Genome Sequencing Center for Infectious Disease"/>
            <person name="Wu L."/>
            <person name="Ma J."/>
        </authorList>
    </citation>
    <scope>NUCLEOTIDE SEQUENCE [LARGE SCALE GENOMIC DNA]</scope>
    <source>
        <strain evidence="9">CGMCC 1.15644</strain>
    </source>
</reference>
<dbReference type="CDD" id="cd06171">
    <property type="entry name" value="Sigma70_r4"/>
    <property type="match status" value="1"/>
</dbReference>
<dbReference type="NCBIfam" id="TIGR02985">
    <property type="entry name" value="Sig70_bacteroi1"/>
    <property type="match status" value="1"/>
</dbReference>
<protein>
    <submittedName>
        <fullName evidence="8">RNA polymerase sigma-70 factor</fullName>
    </submittedName>
</protein>
<dbReference type="SUPFAM" id="SSF88946">
    <property type="entry name" value="Sigma2 domain of RNA polymerase sigma factors"/>
    <property type="match status" value="1"/>
</dbReference>
<feature type="transmembrane region" description="Helical" evidence="5">
    <location>
        <begin position="177"/>
        <end position="195"/>
    </location>
</feature>
<dbReference type="InterPro" id="IPR007627">
    <property type="entry name" value="RNA_pol_sigma70_r2"/>
</dbReference>
<name>A0ABQ1SNR5_9SPHI</name>
<evidence type="ECO:0000313" key="8">
    <source>
        <dbReference type="EMBL" id="GGE46196.1"/>
    </source>
</evidence>
<keyword evidence="2" id="KW-0805">Transcription regulation</keyword>
<dbReference type="NCBIfam" id="TIGR02937">
    <property type="entry name" value="sigma70-ECF"/>
    <property type="match status" value="1"/>
</dbReference>
<dbReference type="Pfam" id="PF04542">
    <property type="entry name" value="Sigma70_r2"/>
    <property type="match status" value="1"/>
</dbReference>
<dbReference type="RefSeq" id="WP_229676724.1">
    <property type="nucleotide sequence ID" value="NZ_BMJO01000002.1"/>
</dbReference>
<proteinExistence type="inferred from homology"/>
<dbReference type="InterPro" id="IPR013249">
    <property type="entry name" value="RNA_pol_sigma70_r4_t2"/>
</dbReference>
<dbReference type="InterPro" id="IPR013324">
    <property type="entry name" value="RNA_pol_sigma_r3/r4-like"/>
</dbReference>
<dbReference type="InterPro" id="IPR039425">
    <property type="entry name" value="RNA_pol_sigma-70-like"/>
</dbReference>
<dbReference type="EMBL" id="BMJO01000002">
    <property type="protein sequence ID" value="GGE46196.1"/>
    <property type="molecule type" value="Genomic_DNA"/>
</dbReference>
<keyword evidence="5" id="KW-1133">Transmembrane helix</keyword>
<accession>A0ABQ1SNR5</accession>
<dbReference type="Gene3D" id="1.10.10.10">
    <property type="entry name" value="Winged helix-like DNA-binding domain superfamily/Winged helix DNA-binding domain"/>
    <property type="match status" value="1"/>
</dbReference>
<dbReference type="SUPFAM" id="SSF88659">
    <property type="entry name" value="Sigma3 and sigma4 domains of RNA polymerase sigma factors"/>
    <property type="match status" value="1"/>
</dbReference>
<comment type="caution">
    <text evidence="8">The sequence shown here is derived from an EMBL/GenBank/DDBJ whole genome shotgun (WGS) entry which is preliminary data.</text>
</comment>
<keyword evidence="9" id="KW-1185">Reference proteome</keyword>
<gene>
    <name evidence="8" type="ORF">GCM10011413_10360</name>
</gene>
<evidence type="ECO:0000259" key="6">
    <source>
        <dbReference type="Pfam" id="PF04542"/>
    </source>
</evidence>
<dbReference type="InterPro" id="IPR013325">
    <property type="entry name" value="RNA_pol_sigma_r2"/>
</dbReference>
<dbReference type="Gene3D" id="1.10.1740.10">
    <property type="match status" value="1"/>
</dbReference>
<dbReference type="PANTHER" id="PTHR43133:SF46">
    <property type="entry name" value="RNA POLYMERASE SIGMA-70 FACTOR ECF SUBFAMILY"/>
    <property type="match status" value="1"/>
</dbReference>
<feature type="domain" description="RNA polymerase sigma-70 region 2" evidence="6">
    <location>
        <begin position="29"/>
        <end position="94"/>
    </location>
</feature>